<dbReference type="RefSeq" id="WP_238721725.1">
    <property type="nucleotide sequence ID" value="NZ_JAHQCW010000016.1"/>
</dbReference>
<dbReference type="AlphaFoldDB" id="A0A949K1P9"/>
<dbReference type="GO" id="GO:0045892">
    <property type="term" value="P:negative regulation of DNA-templated transcription"/>
    <property type="evidence" value="ECO:0007669"/>
    <property type="project" value="TreeGrafter"/>
</dbReference>
<keyword evidence="1" id="KW-0805">Transcription regulation</keyword>
<sequence length="259" mass="29402">MLQEKQLDKSIPVPLYFQLKKLILEEMEAGTFPVGSMIPTENELIEMFGISRTTVRQAITELVQEGKLYRIKSKGTFVSKPKIDQDYVRRAQSFNAPNNEEIIRSGRVPSTEVISLSVVQMPQHIAKFYPASSSDRAVCLYRKRCADGKPIVRVITYLPISSCSYVLEHDFMKEGLHEVLALHEDTRVCRISRTCEAIPADLADVEILGVKQGSPIHFFTNIGYNSRGEVIEYSNAYCRGDQSRLHFEIILDQNSDEHS</sequence>
<dbReference type="GO" id="GO:0003677">
    <property type="term" value="F:DNA binding"/>
    <property type="evidence" value="ECO:0007669"/>
    <property type="project" value="UniProtKB-KW"/>
</dbReference>
<dbReference type="InterPro" id="IPR028978">
    <property type="entry name" value="Chorismate_lyase_/UTRA_dom_sf"/>
</dbReference>
<dbReference type="SMART" id="SM00866">
    <property type="entry name" value="UTRA"/>
    <property type="match status" value="1"/>
</dbReference>
<dbReference type="PROSITE" id="PS50949">
    <property type="entry name" value="HTH_GNTR"/>
    <property type="match status" value="1"/>
</dbReference>
<dbReference type="CDD" id="cd07377">
    <property type="entry name" value="WHTH_GntR"/>
    <property type="match status" value="1"/>
</dbReference>
<protein>
    <submittedName>
        <fullName evidence="5">GntR family transcriptional regulator</fullName>
    </submittedName>
</protein>
<dbReference type="EMBL" id="JAHQCW010000016">
    <property type="protein sequence ID" value="MBU9737095.1"/>
    <property type="molecule type" value="Genomic_DNA"/>
</dbReference>
<dbReference type="InterPro" id="IPR036388">
    <property type="entry name" value="WH-like_DNA-bd_sf"/>
</dbReference>
<dbReference type="GO" id="GO:0003700">
    <property type="term" value="F:DNA-binding transcription factor activity"/>
    <property type="evidence" value="ECO:0007669"/>
    <property type="project" value="InterPro"/>
</dbReference>
<dbReference type="FunFam" id="1.10.10.10:FF:000079">
    <property type="entry name" value="GntR family transcriptional regulator"/>
    <property type="match status" value="1"/>
</dbReference>
<dbReference type="Proteomes" id="UP000712157">
    <property type="component" value="Unassembled WGS sequence"/>
</dbReference>
<evidence type="ECO:0000256" key="3">
    <source>
        <dbReference type="ARBA" id="ARBA00023163"/>
    </source>
</evidence>
<comment type="caution">
    <text evidence="5">The sequence shown here is derived from an EMBL/GenBank/DDBJ whole genome shotgun (WGS) entry which is preliminary data.</text>
</comment>
<dbReference type="PANTHER" id="PTHR44846:SF1">
    <property type="entry name" value="MANNOSYL-D-GLYCERATE TRANSPORT_METABOLISM SYSTEM REPRESSOR MNGR-RELATED"/>
    <property type="match status" value="1"/>
</dbReference>
<evidence type="ECO:0000256" key="2">
    <source>
        <dbReference type="ARBA" id="ARBA00023125"/>
    </source>
</evidence>
<dbReference type="Gene3D" id="3.40.1410.10">
    <property type="entry name" value="Chorismate lyase-like"/>
    <property type="match status" value="1"/>
</dbReference>
<keyword evidence="6" id="KW-1185">Reference proteome</keyword>
<reference evidence="5" key="1">
    <citation type="submission" date="2021-06" db="EMBL/GenBank/DDBJ databases">
        <title>Description of novel taxa of the family Lachnospiraceae.</title>
        <authorList>
            <person name="Chaplin A.V."/>
            <person name="Sokolova S.R."/>
            <person name="Pikina A.P."/>
            <person name="Korzhanova M."/>
            <person name="Belova V."/>
            <person name="Korostin D."/>
            <person name="Efimov B.A."/>
        </authorList>
    </citation>
    <scope>NUCLEOTIDE SEQUENCE</scope>
    <source>
        <strain evidence="5">ASD5720</strain>
    </source>
</reference>
<keyword evidence="3" id="KW-0804">Transcription</keyword>
<dbReference type="Pfam" id="PF00392">
    <property type="entry name" value="GntR"/>
    <property type="match status" value="1"/>
</dbReference>
<dbReference type="InterPro" id="IPR050679">
    <property type="entry name" value="Bact_HTH_transcr_reg"/>
</dbReference>
<feature type="domain" description="HTH gntR-type" evidence="4">
    <location>
        <begin position="13"/>
        <end position="81"/>
    </location>
</feature>
<dbReference type="Gene3D" id="1.10.10.10">
    <property type="entry name" value="Winged helix-like DNA-binding domain superfamily/Winged helix DNA-binding domain"/>
    <property type="match status" value="1"/>
</dbReference>
<dbReference type="Pfam" id="PF07702">
    <property type="entry name" value="UTRA"/>
    <property type="match status" value="1"/>
</dbReference>
<evidence type="ECO:0000259" key="4">
    <source>
        <dbReference type="PROSITE" id="PS50949"/>
    </source>
</evidence>
<dbReference type="InterPro" id="IPR036390">
    <property type="entry name" value="WH_DNA-bd_sf"/>
</dbReference>
<dbReference type="InterPro" id="IPR000524">
    <property type="entry name" value="Tscrpt_reg_HTH_GntR"/>
</dbReference>
<gene>
    <name evidence="5" type="ORF">KTH89_11130</name>
</gene>
<dbReference type="SMART" id="SM00345">
    <property type="entry name" value="HTH_GNTR"/>
    <property type="match status" value="1"/>
</dbReference>
<name>A0A949K1P9_9FIRM</name>
<dbReference type="SUPFAM" id="SSF64288">
    <property type="entry name" value="Chorismate lyase-like"/>
    <property type="match status" value="1"/>
</dbReference>
<evidence type="ECO:0000256" key="1">
    <source>
        <dbReference type="ARBA" id="ARBA00023015"/>
    </source>
</evidence>
<accession>A0A949K1P9</accession>
<dbReference type="PRINTS" id="PR00035">
    <property type="entry name" value="HTHGNTR"/>
</dbReference>
<keyword evidence="2" id="KW-0238">DNA-binding</keyword>
<organism evidence="5 6">
    <name type="scientific">Diplocloster agilis</name>
    <dbReference type="NCBI Taxonomy" id="2850323"/>
    <lineage>
        <taxon>Bacteria</taxon>
        <taxon>Bacillati</taxon>
        <taxon>Bacillota</taxon>
        <taxon>Clostridia</taxon>
        <taxon>Lachnospirales</taxon>
        <taxon>Lachnospiraceae</taxon>
        <taxon>Diplocloster</taxon>
    </lineage>
</organism>
<evidence type="ECO:0000313" key="5">
    <source>
        <dbReference type="EMBL" id="MBU9737095.1"/>
    </source>
</evidence>
<evidence type="ECO:0000313" key="6">
    <source>
        <dbReference type="Proteomes" id="UP000712157"/>
    </source>
</evidence>
<dbReference type="SUPFAM" id="SSF46785">
    <property type="entry name" value="Winged helix' DNA-binding domain"/>
    <property type="match status" value="1"/>
</dbReference>
<dbReference type="PANTHER" id="PTHR44846">
    <property type="entry name" value="MANNOSYL-D-GLYCERATE TRANSPORT/METABOLISM SYSTEM REPRESSOR MNGR-RELATED"/>
    <property type="match status" value="1"/>
</dbReference>
<dbReference type="InterPro" id="IPR011663">
    <property type="entry name" value="UTRA"/>
</dbReference>
<proteinExistence type="predicted"/>